<accession>A0A255YBI8</accession>
<evidence type="ECO:0000313" key="3">
    <source>
        <dbReference type="Proteomes" id="UP000216991"/>
    </source>
</evidence>
<gene>
    <name evidence="2" type="ORF">CHU93_12665</name>
</gene>
<comment type="caution">
    <text evidence="2">The sequence shown here is derived from an EMBL/GenBank/DDBJ whole genome shotgun (WGS) entry which is preliminary data.</text>
</comment>
<dbReference type="EMBL" id="NOXT01000120">
    <property type="protein sequence ID" value="OYQ26044.1"/>
    <property type="molecule type" value="Genomic_DNA"/>
</dbReference>
<evidence type="ECO:0000256" key="1">
    <source>
        <dbReference type="SAM" id="Phobius"/>
    </source>
</evidence>
<protein>
    <recommendedName>
        <fullName evidence="4">Cytochrome C oxidase assembly protein</fullName>
    </recommendedName>
</protein>
<keyword evidence="1" id="KW-1133">Transmembrane helix</keyword>
<dbReference type="RefSeq" id="WP_094474547.1">
    <property type="nucleotide sequence ID" value="NZ_NOXT01000120.1"/>
</dbReference>
<feature type="transmembrane region" description="Helical" evidence="1">
    <location>
        <begin position="26"/>
        <end position="44"/>
    </location>
</feature>
<dbReference type="OrthoDB" id="7597017at2"/>
<name>A0A255YBI8_9SPHN</name>
<keyword evidence="1" id="KW-0472">Membrane</keyword>
<dbReference type="Proteomes" id="UP000216991">
    <property type="component" value="Unassembled WGS sequence"/>
</dbReference>
<proteinExistence type="predicted"/>
<keyword evidence="3" id="KW-1185">Reference proteome</keyword>
<evidence type="ECO:0008006" key="4">
    <source>
        <dbReference type="Google" id="ProtNLM"/>
    </source>
</evidence>
<dbReference type="AlphaFoldDB" id="A0A255YBI8"/>
<keyword evidence="1" id="KW-0812">Transmembrane</keyword>
<organism evidence="2 3">
    <name type="scientific">Sandarakinorhabdus cyanobacteriorum</name>
    <dbReference type="NCBI Taxonomy" id="1981098"/>
    <lineage>
        <taxon>Bacteria</taxon>
        <taxon>Pseudomonadati</taxon>
        <taxon>Pseudomonadota</taxon>
        <taxon>Alphaproteobacteria</taxon>
        <taxon>Sphingomonadales</taxon>
        <taxon>Sphingosinicellaceae</taxon>
        <taxon>Sandarakinorhabdus</taxon>
    </lineage>
</organism>
<evidence type="ECO:0000313" key="2">
    <source>
        <dbReference type="EMBL" id="OYQ26044.1"/>
    </source>
</evidence>
<sequence>MSVEPASWTQAEREAFYARRASRNRALGILLFTLVALFFGITVVRMTGQVKNAPDAPATAAKPA</sequence>
<reference evidence="2 3" key="1">
    <citation type="submission" date="2017-07" db="EMBL/GenBank/DDBJ databases">
        <title>Sandarakinorhabdus cyanobacteriorum sp. nov., a novel bacterium isolated from cyanobacterial aggregates in a eutrophic lake.</title>
        <authorList>
            <person name="Cai H."/>
        </authorList>
    </citation>
    <scope>NUCLEOTIDE SEQUENCE [LARGE SCALE GENOMIC DNA]</scope>
    <source>
        <strain evidence="2 3">TH057</strain>
    </source>
</reference>